<dbReference type="InterPro" id="IPR042245">
    <property type="entry name" value="Tgt2/MlaC_sf"/>
</dbReference>
<protein>
    <submittedName>
        <fullName evidence="2">ABC transporter substrate-binding protein</fullName>
    </submittedName>
</protein>
<proteinExistence type="predicted"/>
<dbReference type="InterPro" id="IPR008869">
    <property type="entry name" value="MlaC/ttg2D"/>
</dbReference>
<reference evidence="2 3" key="2">
    <citation type="submission" date="2020-11" db="EMBL/GenBank/DDBJ databases">
        <title>Sulfur oxidizing isolate from Hospital Hole Sinkhole.</title>
        <authorList>
            <person name="Scott K.M."/>
        </authorList>
    </citation>
    <scope>NUCLEOTIDE SEQUENCE [LARGE SCALE GENOMIC DNA]</scope>
    <source>
        <strain evidence="2 3">HH1</strain>
    </source>
</reference>
<dbReference type="RefSeq" id="WP_194947588.1">
    <property type="nucleotide sequence ID" value="NZ_JACBGI020000002.1"/>
</dbReference>
<dbReference type="PIRSF" id="PIRSF004649">
    <property type="entry name" value="MlaC"/>
    <property type="match status" value="1"/>
</dbReference>
<evidence type="ECO:0000256" key="1">
    <source>
        <dbReference type="SAM" id="SignalP"/>
    </source>
</evidence>
<accession>A0ABS0BW74</accession>
<dbReference type="Proteomes" id="UP001193680">
    <property type="component" value="Unassembled WGS sequence"/>
</dbReference>
<keyword evidence="1" id="KW-0732">Signal</keyword>
<name>A0ABS0BW74_9GAMM</name>
<sequence length="214" mass="24426">MTLSRTNRIFAWLAAMLMVVSLSAQADVIDQKDPQKMIESLSVMLVDKLNEQRAELEQSPKMVREFAQENVLPYVDTEKMARYAMGKYWRTASDEQKKEFSDEFTTTLIRSYSQSLLKLNISSVKVSGMTEEKPGRVTVSSTVVQADGNSSDVIYRAYLDNDNNKWMIYDVTVEGISMLLNYRKVYIADISRRGLQAVIDDMKEKNKSFLQSAA</sequence>
<dbReference type="PANTHER" id="PTHR36573">
    <property type="entry name" value="INTERMEMBRANE PHOSPHOLIPID TRANSPORT SYSTEM BINDING PROTEIN MLAC"/>
    <property type="match status" value="1"/>
</dbReference>
<dbReference type="PANTHER" id="PTHR36573:SF1">
    <property type="entry name" value="INTERMEMBRANE PHOSPHOLIPID TRANSPORT SYSTEM BINDING PROTEIN MLAC"/>
    <property type="match status" value="1"/>
</dbReference>
<evidence type="ECO:0000313" key="3">
    <source>
        <dbReference type="Proteomes" id="UP001193680"/>
    </source>
</evidence>
<keyword evidence="3" id="KW-1185">Reference proteome</keyword>
<feature type="chain" id="PRO_5045165547" evidence="1">
    <location>
        <begin position="27"/>
        <end position="214"/>
    </location>
</feature>
<organism evidence="2 3">
    <name type="scientific">Thiomicrorhabdus heinhorstiae</name>
    <dbReference type="NCBI Taxonomy" id="2748010"/>
    <lineage>
        <taxon>Bacteria</taxon>
        <taxon>Pseudomonadati</taxon>
        <taxon>Pseudomonadota</taxon>
        <taxon>Gammaproteobacteria</taxon>
        <taxon>Thiotrichales</taxon>
        <taxon>Piscirickettsiaceae</taxon>
        <taxon>Thiomicrorhabdus</taxon>
    </lineage>
</organism>
<comment type="caution">
    <text evidence="2">The sequence shown here is derived from an EMBL/GenBank/DDBJ whole genome shotgun (WGS) entry which is preliminary data.</text>
</comment>
<dbReference type="Gene3D" id="3.10.450.710">
    <property type="entry name" value="Tgt2/MlaC"/>
    <property type="match status" value="1"/>
</dbReference>
<evidence type="ECO:0000313" key="2">
    <source>
        <dbReference type="EMBL" id="MBF6057224.1"/>
    </source>
</evidence>
<dbReference type="EMBL" id="JACBGI020000002">
    <property type="protein sequence ID" value="MBF6057224.1"/>
    <property type="molecule type" value="Genomic_DNA"/>
</dbReference>
<reference evidence="2 3" key="1">
    <citation type="submission" date="2020-06" db="EMBL/GenBank/DDBJ databases">
        <authorList>
            <person name="Scott K."/>
        </authorList>
    </citation>
    <scope>NUCLEOTIDE SEQUENCE [LARGE SCALE GENOMIC DNA]</scope>
    <source>
        <strain evidence="2 3">HH1</strain>
    </source>
</reference>
<feature type="signal peptide" evidence="1">
    <location>
        <begin position="1"/>
        <end position="26"/>
    </location>
</feature>
<dbReference type="Pfam" id="PF05494">
    <property type="entry name" value="MlaC"/>
    <property type="match status" value="1"/>
</dbReference>
<gene>
    <name evidence="2" type="ORF">H8792_002605</name>
</gene>